<dbReference type="Proteomes" id="UP001595908">
    <property type="component" value="Unassembled WGS sequence"/>
</dbReference>
<dbReference type="SMART" id="SM00421">
    <property type="entry name" value="HTH_LUXR"/>
    <property type="match status" value="1"/>
</dbReference>
<dbReference type="Pfam" id="PF00196">
    <property type="entry name" value="GerE"/>
    <property type="match status" value="1"/>
</dbReference>
<dbReference type="InterPro" id="IPR001789">
    <property type="entry name" value="Sig_transdc_resp-reg_receiver"/>
</dbReference>
<dbReference type="InterPro" id="IPR000792">
    <property type="entry name" value="Tscrpt_reg_LuxR_C"/>
</dbReference>
<evidence type="ECO:0000256" key="4">
    <source>
        <dbReference type="PROSITE-ProRule" id="PRU00169"/>
    </source>
</evidence>
<dbReference type="PROSITE" id="PS00622">
    <property type="entry name" value="HTH_LUXR_1"/>
    <property type="match status" value="1"/>
</dbReference>
<dbReference type="InterPro" id="IPR011006">
    <property type="entry name" value="CheY-like_superfamily"/>
</dbReference>
<feature type="compositionally biased region" description="Low complexity" evidence="5">
    <location>
        <begin position="234"/>
        <end position="247"/>
    </location>
</feature>
<dbReference type="EMBL" id="JBHSJE010000014">
    <property type="protein sequence ID" value="MFC4983233.1"/>
    <property type="molecule type" value="Genomic_DNA"/>
</dbReference>
<dbReference type="CDD" id="cd06170">
    <property type="entry name" value="LuxR_C_like"/>
    <property type="match status" value="1"/>
</dbReference>
<evidence type="ECO:0000259" key="6">
    <source>
        <dbReference type="PROSITE" id="PS50043"/>
    </source>
</evidence>
<accession>A0ABV9VJ33</accession>
<dbReference type="Gene3D" id="3.40.50.2300">
    <property type="match status" value="1"/>
</dbReference>
<keyword evidence="9" id="KW-1185">Reference proteome</keyword>
<comment type="caution">
    <text evidence="4">Lacks conserved residue(s) required for the propagation of feature annotation.</text>
</comment>
<keyword evidence="2" id="KW-0238">DNA-binding</keyword>
<reference evidence="9" key="1">
    <citation type="journal article" date="2019" name="Int. J. Syst. Evol. Microbiol.">
        <title>The Global Catalogue of Microorganisms (GCM) 10K type strain sequencing project: providing services to taxonomists for standard genome sequencing and annotation.</title>
        <authorList>
            <consortium name="The Broad Institute Genomics Platform"/>
            <consortium name="The Broad Institute Genome Sequencing Center for Infectious Disease"/>
            <person name="Wu L."/>
            <person name="Ma J."/>
        </authorList>
    </citation>
    <scope>NUCLEOTIDE SEQUENCE [LARGE SCALE GENOMIC DNA]</scope>
    <source>
        <strain evidence="9">ICMP 257</strain>
    </source>
</reference>
<dbReference type="PRINTS" id="PR00038">
    <property type="entry name" value="HTHLUXR"/>
</dbReference>
<dbReference type="RefSeq" id="WP_157841719.1">
    <property type="nucleotide sequence ID" value="NZ_JBHSJE010000014.1"/>
</dbReference>
<evidence type="ECO:0000256" key="3">
    <source>
        <dbReference type="ARBA" id="ARBA00023163"/>
    </source>
</evidence>
<dbReference type="PROSITE" id="PS50043">
    <property type="entry name" value="HTH_LUXR_2"/>
    <property type="match status" value="1"/>
</dbReference>
<comment type="caution">
    <text evidence="8">The sequence shown here is derived from an EMBL/GenBank/DDBJ whole genome shotgun (WGS) entry which is preliminary data.</text>
</comment>
<dbReference type="InterPro" id="IPR039420">
    <property type="entry name" value="WalR-like"/>
</dbReference>
<sequence length="286" mass="30828">MLEVLVVDDQALRNRALCLLVDNERDMTSVHAPSPAEAVRISGRTGPDVIVWHTEPSHWPLIRRALDAARGVRVLTLTDDASSFRALRAGASSTLPATVTADELLTAVRRTAAGGAVVPSPVVKAVIEAVRTAAVTAPEPHLRLASLTHRELEVIGALARGWSNDEIAAQLSLSRTTVKSHVSHIFHKIGARDRLQAVVFALNAPLSRQLRLPLRPEGADRPSTQSRPESPKVAGRAAGRLGAGRARTPVEAGQRTGQVPPYRLLSGHEAARRDPSEHLTTLRFSW</sequence>
<keyword evidence="3" id="KW-0804">Transcription</keyword>
<evidence type="ECO:0000256" key="1">
    <source>
        <dbReference type="ARBA" id="ARBA00023015"/>
    </source>
</evidence>
<evidence type="ECO:0000313" key="9">
    <source>
        <dbReference type="Proteomes" id="UP001595908"/>
    </source>
</evidence>
<feature type="region of interest" description="Disordered" evidence="5">
    <location>
        <begin position="213"/>
        <end position="261"/>
    </location>
</feature>
<dbReference type="PANTHER" id="PTHR43214">
    <property type="entry name" value="TWO-COMPONENT RESPONSE REGULATOR"/>
    <property type="match status" value="1"/>
</dbReference>
<dbReference type="PROSITE" id="PS50110">
    <property type="entry name" value="RESPONSE_REGULATORY"/>
    <property type="match status" value="1"/>
</dbReference>
<name>A0ABV9VJ33_STRAZ</name>
<dbReference type="SUPFAM" id="SSF52172">
    <property type="entry name" value="CheY-like"/>
    <property type="match status" value="1"/>
</dbReference>
<evidence type="ECO:0000313" key="8">
    <source>
        <dbReference type="EMBL" id="MFC4983233.1"/>
    </source>
</evidence>
<organism evidence="8 9">
    <name type="scientific">Streptomyces atroolivaceus</name>
    <dbReference type="NCBI Taxonomy" id="66869"/>
    <lineage>
        <taxon>Bacteria</taxon>
        <taxon>Bacillati</taxon>
        <taxon>Actinomycetota</taxon>
        <taxon>Actinomycetes</taxon>
        <taxon>Kitasatosporales</taxon>
        <taxon>Streptomycetaceae</taxon>
        <taxon>Streptomyces</taxon>
    </lineage>
</organism>
<proteinExistence type="predicted"/>
<evidence type="ECO:0000259" key="7">
    <source>
        <dbReference type="PROSITE" id="PS50110"/>
    </source>
</evidence>
<dbReference type="PANTHER" id="PTHR43214:SF24">
    <property type="entry name" value="TRANSCRIPTIONAL REGULATORY PROTEIN NARL-RELATED"/>
    <property type="match status" value="1"/>
</dbReference>
<dbReference type="SUPFAM" id="SSF46894">
    <property type="entry name" value="C-terminal effector domain of the bipartite response regulators"/>
    <property type="match status" value="1"/>
</dbReference>
<keyword evidence="1" id="KW-0805">Transcription regulation</keyword>
<evidence type="ECO:0000256" key="5">
    <source>
        <dbReference type="SAM" id="MobiDB-lite"/>
    </source>
</evidence>
<feature type="domain" description="Response regulatory" evidence="7">
    <location>
        <begin position="3"/>
        <end position="112"/>
    </location>
</feature>
<feature type="domain" description="HTH luxR-type" evidence="6">
    <location>
        <begin position="140"/>
        <end position="205"/>
    </location>
</feature>
<evidence type="ECO:0000256" key="2">
    <source>
        <dbReference type="ARBA" id="ARBA00023125"/>
    </source>
</evidence>
<dbReference type="InterPro" id="IPR016032">
    <property type="entry name" value="Sig_transdc_resp-reg_C-effctor"/>
</dbReference>
<protein>
    <submittedName>
        <fullName evidence="8">LuxR C-terminal-related transcriptional regulator</fullName>
    </submittedName>
</protein>
<dbReference type="GeneID" id="31238032"/>
<gene>
    <name evidence="8" type="ORF">ACFPL4_33695</name>
</gene>